<evidence type="ECO:0000256" key="2">
    <source>
        <dbReference type="ARBA" id="ARBA00006772"/>
    </source>
</evidence>
<evidence type="ECO:0000256" key="1">
    <source>
        <dbReference type="ARBA" id="ARBA00004141"/>
    </source>
</evidence>
<comment type="subcellular location">
    <subcellularLocation>
        <location evidence="1">Membrane</location>
        <topology evidence="1">Multi-pass membrane protein</topology>
    </subcellularLocation>
</comment>
<dbReference type="InterPro" id="IPR001898">
    <property type="entry name" value="SLC13A/DASS"/>
</dbReference>
<dbReference type="GO" id="GO:0015137">
    <property type="term" value="F:citrate transmembrane transporter activity"/>
    <property type="evidence" value="ECO:0007669"/>
    <property type="project" value="TreeGrafter"/>
</dbReference>
<reference evidence="7 8" key="1">
    <citation type="submission" date="2019-10" db="EMBL/GenBank/DDBJ databases">
        <title>Assembly and Annotation for the nematode Trichostrongylus colubriformis.</title>
        <authorList>
            <person name="Martin J."/>
        </authorList>
    </citation>
    <scope>NUCLEOTIDE SEQUENCE [LARGE SCALE GENOMIC DNA]</scope>
    <source>
        <strain evidence="7">G859</strain>
        <tissue evidence="7">Whole worm</tissue>
    </source>
</reference>
<organism evidence="7 8">
    <name type="scientific">Trichostrongylus colubriformis</name>
    <name type="common">Black scour worm</name>
    <dbReference type="NCBI Taxonomy" id="6319"/>
    <lineage>
        <taxon>Eukaryota</taxon>
        <taxon>Metazoa</taxon>
        <taxon>Ecdysozoa</taxon>
        <taxon>Nematoda</taxon>
        <taxon>Chromadorea</taxon>
        <taxon>Rhabditida</taxon>
        <taxon>Rhabditina</taxon>
        <taxon>Rhabditomorpha</taxon>
        <taxon>Strongyloidea</taxon>
        <taxon>Trichostrongylidae</taxon>
        <taxon>Trichostrongylus</taxon>
    </lineage>
</organism>
<name>A0AAN8IEL9_TRICO</name>
<keyword evidence="8" id="KW-1185">Reference proteome</keyword>
<dbReference type="PANTHER" id="PTHR10283">
    <property type="entry name" value="SOLUTE CARRIER FAMILY 13 MEMBER"/>
    <property type="match status" value="1"/>
</dbReference>
<dbReference type="Proteomes" id="UP001331761">
    <property type="component" value="Unassembled WGS sequence"/>
</dbReference>
<evidence type="ECO:0000256" key="3">
    <source>
        <dbReference type="ARBA" id="ARBA00022692"/>
    </source>
</evidence>
<keyword evidence="5 6" id="KW-0472">Membrane</keyword>
<proteinExistence type="inferred from homology"/>
<evidence type="ECO:0000256" key="6">
    <source>
        <dbReference type="SAM" id="Phobius"/>
    </source>
</evidence>
<keyword evidence="4 6" id="KW-1133">Transmembrane helix</keyword>
<feature type="non-terminal residue" evidence="7">
    <location>
        <position position="1"/>
    </location>
</feature>
<evidence type="ECO:0000313" key="8">
    <source>
        <dbReference type="Proteomes" id="UP001331761"/>
    </source>
</evidence>
<evidence type="ECO:0000256" key="4">
    <source>
        <dbReference type="ARBA" id="ARBA00022989"/>
    </source>
</evidence>
<comment type="caution">
    <text evidence="7">The sequence shown here is derived from an EMBL/GenBank/DDBJ whole genome shotgun (WGS) entry which is preliminary data.</text>
</comment>
<dbReference type="PANTHER" id="PTHR10283:SF85">
    <property type="entry name" value="SODIUM-DEPENDENT HIGH-AFFINITY DICARBOXYLATE TRANSPORTER 3"/>
    <property type="match status" value="1"/>
</dbReference>
<dbReference type="EMBL" id="WIXE01023377">
    <property type="protein sequence ID" value="KAK5966573.1"/>
    <property type="molecule type" value="Genomic_DNA"/>
</dbReference>
<comment type="similarity">
    <text evidence="2">Belongs to the SLC13A/DASS transporter (TC 2.A.47) family. NADC subfamily.</text>
</comment>
<evidence type="ECO:0000256" key="5">
    <source>
        <dbReference type="ARBA" id="ARBA00023136"/>
    </source>
</evidence>
<sequence>VQATAMERHPFTLMLPTTMSCSFALVLPVGTPPNAIVFGSGMVKVSDMVTAGIVISLECLILTVLYMNSAVYMFLPLNEFPIWASYNSSLPL</sequence>
<dbReference type="AlphaFoldDB" id="A0AAN8IEL9"/>
<protein>
    <submittedName>
        <fullName evidence="7">Di-and tricarboxylate transporter</fullName>
    </submittedName>
</protein>
<evidence type="ECO:0000313" key="7">
    <source>
        <dbReference type="EMBL" id="KAK5966573.1"/>
    </source>
</evidence>
<feature type="transmembrane region" description="Helical" evidence="6">
    <location>
        <begin position="51"/>
        <end position="75"/>
    </location>
</feature>
<dbReference type="Pfam" id="PF00939">
    <property type="entry name" value="Na_sulph_symp"/>
    <property type="match status" value="1"/>
</dbReference>
<dbReference type="GO" id="GO:0005886">
    <property type="term" value="C:plasma membrane"/>
    <property type="evidence" value="ECO:0007669"/>
    <property type="project" value="TreeGrafter"/>
</dbReference>
<gene>
    <name evidence="7" type="ORF">GCK32_013635</name>
</gene>
<dbReference type="GO" id="GO:0015141">
    <property type="term" value="F:succinate transmembrane transporter activity"/>
    <property type="evidence" value="ECO:0007669"/>
    <property type="project" value="TreeGrafter"/>
</dbReference>
<keyword evidence="3 6" id="KW-0812">Transmembrane</keyword>
<accession>A0AAN8IEL9</accession>